<reference evidence="7" key="1">
    <citation type="submission" date="2016-10" db="EMBL/GenBank/DDBJ databases">
        <title>Sequence of Gallionella enrichment culture.</title>
        <authorList>
            <person name="Poehlein A."/>
            <person name="Muehling M."/>
            <person name="Daniel R."/>
        </authorList>
    </citation>
    <scope>NUCLEOTIDE SEQUENCE</scope>
</reference>
<dbReference type="GO" id="GO:0004888">
    <property type="term" value="F:transmembrane signaling receptor activity"/>
    <property type="evidence" value="ECO:0007669"/>
    <property type="project" value="InterPro"/>
</dbReference>
<proteinExistence type="inferred from homology"/>
<dbReference type="InterPro" id="IPR004090">
    <property type="entry name" value="Chemotax_Me-accpt_rcpt"/>
</dbReference>
<dbReference type="InterPro" id="IPR003660">
    <property type="entry name" value="HAMP_dom"/>
</dbReference>
<feature type="domain" description="Methyl-accepting transducer" evidence="5">
    <location>
        <begin position="282"/>
        <end position="518"/>
    </location>
</feature>
<keyword evidence="4" id="KW-0472">Membrane</keyword>
<dbReference type="InterPro" id="IPR004089">
    <property type="entry name" value="MCPsignal_dom"/>
</dbReference>
<dbReference type="PANTHER" id="PTHR32089">
    <property type="entry name" value="METHYL-ACCEPTING CHEMOTAXIS PROTEIN MCPB"/>
    <property type="match status" value="1"/>
</dbReference>
<comment type="similarity">
    <text evidence="2">Belongs to the methyl-accepting chemotaxis (MCP) protein family.</text>
</comment>
<dbReference type="AlphaFoldDB" id="A0A1J5RBB9"/>
<dbReference type="GO" id="GO:0007165">
    <property type="term" value="P:signal transduction"/>
    <property type="evidence" value="ECO:0007669"/>
    <property type="project" value="UniProtKB-KW"/>
</dbReference>
<feature type="transmembrane region" description="Helical" evidence="4">
    <location>
        <begin position="198"/>
        <end position="221"/>
    </location>
</feature>
<feature type="region of interest" description="Disordered" evidence="3">
    <location>
        <begin position="331"/>
        <end position="353"/>
    </location>
</feature>
<dbReference type="Gene3D" id="3.30.450.290">
    <property type="match status" value="1"/>
</dbReference>
<dbReference type="Pfam" id="PF00672">
    <property type="entry name" value="HAMP"/>
    <property type="match status" value="1"/>
</dbReference>
<protein>
    <submittedName>
        <fullName evidence="7">Methyl-accepting chemotaxis protein PctA</fullName>
    </submittedName>
</protein>
<feature type="transmembrane region" description="Helical" evidence="4">
    <location>
        <begin position="24"/>
        <end position="49"/>
    </location>
</feature>
<dbReference type="PROSITE" id="PS50885">
    <property type="entry name" value="HAMP"/>
    <property type="match status" value="1"/>
</dbReference>
<keyword evidence="4" id="KW-0812">Transmembrane</keyword>
<keyword evidence="4" id="KW-1133">Transmembrane helix</keyword>
<dbReference type="EMBL" id="MLJW01000227">
    <property type="protein sequence ID" value="OIQ92618.1"/>
    <property type="molecule type" value="Genomic_DNA"/>
</dbReference>
<dbReference type="PRINTS" id="PR00260">
    <property type="entry name" value="CHEMTRNSDUCR"/>
</dbReference>
<dbReference type="SUPFAM" id="SSF58104">
    <property type="entry name" value="Methyl-accepting chemotaxis protein (MCP) signaling domain"/>
    <property type="match status" value="1"/>
</dbReference>
<accession>A0A1J5RBB9</accession>
<evidence type="ECO:0000256" key="4">
    <source>
        <dbReference type="SAM" id="Phobius"/>
    </source>
</evidence>
<dbReference type="SMART" id="SM00283">
    <property type="entry name" value="MA"/>
    <property type="match status" value="1"/>
</dbReference>
<evidence type="ECO:0000259" key="6">
    <source>
        <dbReference type="PROSITE" id="PS50885"/>
    </source>
</evidence>
<dbReference type="FunFam" id="1.10.287.950:FF:000001">
    <property type="entry name" value="Methyl-accepting chemotaxis sensory transducer"/>
    <property type="match status" value="1"/>
</dbReference>
<gene>
    <name evidence="7" type="primary">pctA_3</name>
    <name evidence="7" type="ORF">GALL_254410</name>
</gene>
<dbReference type="GO" id="GO:0016020">
    <property type="term" value="C:membrane"/>
    <property type="evidence" value="ECO:0007669"/>
    <property type="project" value="InterPro"/>
</dbReference>
<feature type="domain" description="HAMP" evidence="6">
    <location>
        <begin position="223"/>
        <end position="277"/>
    </location>
</feature>
<sequence>MQNGAVSKNIDGEEIIMRFRDLKIWMRLLIAIWVMLFIAWGSMITWTAYKQKNLAIDQARNSSGSVYEMTMAGLTGMMLTGTVAQRAVFLDQLKHLDVLRDVQVVRGAPVIKLFGAGAANETSSDTTIKQVIQNAKPTYSIENDVQGQYLSATIPVIAKANYLGKNCIACHMVPEGTVLGAVSMKVSLDKTNATVRDFTIQIILVALGLSIPLLFFVYAFIRKFVTEPLEAMTQGLRDIAQGEGDLTRRLAVHGGDEIGVASRVFNQMMEKFQGLIGMVAGSASQVMDSARQLSSHSQQVSDSSTLQREKSAETAQAVEGMASKIAEIAESADQLQQQSMESQKKAREGQESLTELASQIKQVSNSVREIAGTINHFIESANSISDITQEVKEIANQTNLLALNAAIEAARAGEQGRGFAVVADEVRKLAEKSAVSANEIDTITLALRERSGQVEVSMRKGLAYIDSSEMLLVTVEQVLSHARESVEQVSSAISNIVAATEEQRVTSDSVAVNMEVIASSADLASNIVAETVDATQHLDHLSTELQEMVGRFRVK</sequence>
<dbReference type="PANTHER" id="PTHR32089:SF112">
    <property type="entry name" value="LYSOZYME-LIKE PROTEIN-RELATED"/>
    <property type="match status" value="1"/>
</dbReference>
<evidence type="ECO:0000256" key="3">
    <source>
        <dbReference type="SAM" id="MobiDB-lite"/>
    </source>
</evidence>
<evidence type="ECO:0000259" key="5">
    <source>
        <dbReference type="PROSITE" id="PS50111"/>
    </source>
</evidence>
<dbReference type="GO" id="GO:0006935">
    <property type="term" value="P:chemotaxis"/>
    <property type="evidence" value="ECO:0007669"/>
    <property type="project" value="InterPro"/>
</dbReference>
<feature type="transmembrane region" description="Helical" evidence="4">
    <location>
        <begin position="69"/>
        <end position="90"/>
    </location>
</feature>
<comment type="caution">
    <text evidence="7">The sequence shown here is derived from an EMBL/GenBank/DDBJ whole genome shotgun (WGS) entry which is preliminary data.</text>
</comment>
<dbReference type="SMART" id="SM00304">
    <property type="entry name" value="HAMP"/>
    <property type="match status" value="1"/>
</dbReference>
<name>A0A1J5RBB9_9ZZZZ</name>
<dbReference type="Gene3D" id="1.10.287.950">
    <property type="entry name" value="Methyl-accepting chemotaxis protein"/>
    <property type="match status" value="1"/>
</dbReference>
<dbReference type="PROSITE" id="PS50111">
    <property type="entry name" value="CHEMOTAXIS_TRANSDUC_2"/>
    <property type="match status" value="1"/>
</dbReference>
<dbReference type="CDD" id="cd11386">
    <property type="entry name" value="MCP_signal"/>
    <property type="match status" value="1"/>
</dbReference>
<evidence type="ECO:0000256" key="2">
    <source>
        <dbReference type="ARBA" id="ARBA00029447"/>
    </source>
</evidence>
<dbReference type="Pfam" id="PF00015">
    <property type="entry name" value="MCPsignal"/>
    <property type="match status" value="1"/>
</dbReference>
<evidence type="ECO:0000313" key="7">
    <source>
        <dbReference type="EMBL" id="OIQ92618.1"/>
    </source>
</evidence>
<organism evidence="7">
    <name type="scientific">mine drainage metagenome</name>
    <dbReference type="NCBI Taxonomy" id="410659"/>
    <lineage>
        <taxon>unclassified sequences</taxon>
        <taxon>metagenomes</taxon>
        <taxon>ecological metagenomes</taxon>
    </lineage>
</organism>
<keyword evidence="1" id="KW-0807">Transducer</keyword>
<dbReference type="CDD" id="cd06225">
    <property type="entry name" value="HAMP"/>
    <property type="match status" value="1"/>
</dbReference>
<evidence type="ECO:0000256" key="1">
    <source>
        <dbReference type="ARBA" id="ARBA00023224"/>
    </source>
</evidence>